<organism evidence="4 7">
    <name type="scientific">Flavobacterium glycines</name>
    <dbReference type="NCBI Taxonomy" id="551990"/>
    <lineage>
        <taxon>Bacteria</taxon>
        <taxon>Pseudomonadati</taxon>
        <taxon>Bacteroidota</taxon>
        <taxon>Flavobacteriia</taxon>
        <taxon>Flavobacteriales</taxon>
        <taxon>Flavobacteriaceae</taxon>
        <taxon>Flavobacterium</taxon>
    </lineage>
</organism>
<reference evidence="4 7" key="2">
    <citation type="submission" date="2019-07" db="EMBL/GenBank/DDBJ databases">
        <title>Whole genome shotgun sequence of Flavobacterium glycines NBRC 105008.</title>
        <authorList>
            <person name="Hosoyama A."/>
            <person name="Uohara A."/>
            <person name="Ohji S."/>
            <person name="Ichikawa N."/>
        </authorList>
    </citation>
    <scope>NUCLEOTIDE SEQUENCE [LARGE SCALE GENOMIC DNA]</scope>
    <source>
        <strain evidence="4 7">NBRC 105008</strain>
    </source>
</reference>
<evidence type="ECO:0000313" key="6">
    <source>
        <dbReference type="Proteomes" id="UP000182367"/>
    </source>
</evidence>
<evidence type="ECO:0000313" key="7">
    <source>
        <dbReference type="Proteomes" id="UP000321579"/>
    </source>
</evidence>
<evidence type="ECO:0000256" key="2">
    <source>
        <dbReference type="PROSITE-ProRule" id="PRU00703"/>
    </source>
</evidence>
<dbReference type="EMBL" id="FNEO01000001">
    <property type="protein sequence ID" value="SDI88125.1"/>
    <property type="molecule type" value="Genomic_DNA"/>
</dbReference>
<evidence type="ECO:0000259" key="3">
    <source>
        <dbReference type="PROSITE" id="PS51371"/>
    </source>
</evidence>
<protein>
    <submittedName>
        <fullName evidence="5">CBS domain-containing protein</fullName>
    </submittedName>
    <submittedName>
        <fullName evidence="4">Inosine-5-monophosphate dehydrogenase</fullName>
    </submittedName>
</protein>
<keyword evidence="6" id="KW-1185">Reference proteome</keyword>
<gene>
    <name evidence="4" type="ORF">FGL01_06690</name>
    <name evidence="5" type="ORF">SAMN05192550_1051</name>
</gene>
<reference evidence="5 6" key="1">
    <citation type="submission" date="2016-10" db="EMBL/GenBank/DDBJ databases">
        <authorList>
            <person name="Varghese N."/>
            <person name="Submissions S."/>
        </authorList>
    </citation>
    <scope>NUCLEOTIDE SEQUENCE [LARGE SCALE GENOMIC DNA]</scope>
    <source>
        <strain evidence="5 6">Gm-149</strain>
    </source>
</reference>
<comment type="caution">
    <text evidence="4">The sequence shown here is derived from an EMBL/GenBank/DDBJ whole genome shotgun (WGS) entry which is preliminary data.</text>
</comment>
<accession>A0A511CB98</accession>
<dbReference type="InterPro" id="IPR044725">
    <property type="entry name" value="CBSX3_CBS_dom"/>
</dbReference>
<dbReference type="PROSITE" id="PS51371">
    <property type="entry name" value="CBS"/>
    <property type="match status" value="2"/>
</dbReference>
<dbReference type="PANTHER" id="PTHR43080">
    <property type="entry name" value="CBS DOMAIN-CONTAINING PROTEIN CBSX3, MITOCHONDRIAL"/>
    <property type="match status" value="1"/>
</dbReference>
<dbReference type="SUPFAM" id="SSF54631">
    <property type="entry name" value="CBS-domain pair"/>
    <property type="match status" value="1"/>
</dbReference>
<dbReference type="Gene3D" id="3.10.580.10">
    <property type="entry name" value="CBS-domain"/>
    <property type="match status" value="1"/>
</dbReference>
<evidence type="ECO:0000313" key="4">
    <source>
        <dbReference type="EMBL" id="GEL09930.1"/>
    </source>
</evidence>
<dbReference type="EMBL" id="BJVF01000001">
    <property type="protein sequence ID" value="GEL09930.1"/>
    <property type="molecule type" value="Genomic_DNA"/>
</dbReference>
<dbReference type="InterPro" id="IPR051257">
    <property type="entry name" value="Diverse_CBS-Domain"/>
</dbReference>
<dbReference type="PANTHER" id="PTHR43080:SF2">
    <property type="entry name" value="CBS DOMAIN-CONTAINING PROTEIN"/>
    <property type="match status" value="1"/>
</dbReference>
<dbReference type="AlphaFoldDB" id="A0A511CB98"/>
<sequence>MFISYFFLNLYFIKFFDMTVNQILSTKGNDVYSVVSSISVYDAIKIMSEKNVGAILVIEEGQLKGIFSERDYARKVILKDKSSKTTMIKEIMVSNVFTVQPTDDLDNCMEMMISRRIRHLPVVEDDKVIGLISIGDVVKCIIEKQKETIQLLDSYINGTQS</sequence>
<dbReference type="Proteomes" id="UP000182367">
    <property type="component" value="Unassembled WGS sequence"/>
</dbReference>
<dbReference type="Proteomes" id="UP000321579">
    <property type="component" value="Unassembled WGS sequence"/>
</dbReference>
<feature type="domain" description="CBS" evidence="3">
    <location>
        <begin position="25"/>
        <end position="83"/>
    </location>
</feature>
<evidence type="ECO:0000256" key="1">
    <source>
        <dbReference type="ARBA" id="ARBA00023122"/>
    </source>
</evidence>
<dbReference type="Pfam" id="PF00571">
    <property type="entry name" value="CBS"/>
    <property type="match status" value="2"/>
</dbReference>
<dbReference type="CDD" id="cd04623">
    <property type="entry name" value="CBS_pair_bac_euk"/>
    <property type="match status" value="1"/>
</dbReference>
<feature type="domain" description="CBS" evidence="3">
    <location>
        <begin position="92"/>
        <end position="147"/>
    </location>
</feature>
<proteinExistence type="predicted"/>
<evidence type="ECO:0000313" key="5">
    <source>
        <dbReference type="EMBL" id="SDI88125.1"/>
    </source>
</evidence>
<name>A0A511CB98_9FLAO</name>
<dbReference type="SMART" id="SM00116">
    <property type="entry name" value="CBS"/>
    <property type="match status" value="2"/>
</dbReference>
<dbReference type="InterPro" id="IPR000644">
    <property type="entry name" value="CBS_dom"/>
</dbReference>
<dbReference type="InterPro" id="IPR046342">
    <property type="entry name" value="CBS_dom_sf"/>
</dbReference>
<keyword evidence="1 2" id="KW-0129">CBS domain</keyword>